<keyword evidence="3" id="KW-0255">Endonuclease</keyword>
<accession>A0A255GEW2</accession>
<reference evidence="3 4" key="1">
    <citation type="submission" date="2017-07" db="EMBL/GenBank/DDBJ databases">
        <title>Draft whole genome sequences of clinical Proprionibacteriaceae strains.</title>
        <authorList>
            <person name="Bernier A.-M."/>
            <person name="Bernard K."/>
            <person name="Domingo M.-C."/>
        </authorList>
    </citation>
    <scope>NUCLEOTIDE SEQUENCE [LARGE SCALE GENOMIC DNA]</scope>
    <source>
        <strain evidence="3 4">NML 030167</strain>
    </source>
</reference>
<dbReference type="SMART" id="SM00507">
    <property type="entry name" value="HNHc"/>
    <property type="match status" value="1"/>
</dbReference>
<evidence type="ECO:0000313" key="4">
    <source>
        <dbReference type="Proteomes" id="UP000215896"/>
    </source>
</evidence>
<dbReference type="Proteomes" id="UP000215896">
    <property type="component" value="Unassembled WGS sequence"/>
</dbReference>
<dbReference type="Pfam" id="PF02720">
    <property type="entry name" value="DUF222"/>
    <property type="match status" value="1"/>
</dbReference>
<evidence type="ECO:0000259" key="2">
    <source>
        <dbReference type="SMART" id="SM00507"/>
    </source>
</evidence>
<evidence type="ECO:0000256" key="1">
    <source>
        <dbReference type="ARBA" id="ARBA00023450"/>
    </source>
</evidence>
<dbReference type="RefSeq" id="WP_094405912.1">
    <property type="nucleotide sequence ID" value="NZ_NMVO01000014.1"/>
</dbReference>
<sequence>MSTSTAAKPTTITIEMVESILPGADRIELLDPKDSLALLDNCDVLVSLAHALRAKVIAQVEHQQAAEQEHLCSTAVYLTGEHRHTGRRARELVREALELDRAPRVADACRQGQVSAEQARGILHGLSDLPDDLATAERDRAERLMVQFADTHDPKALRRLSTHLWQTIDPDGADEREAARLEAEEKLAQQNRRLTLAPDGMGSMIIAGKLPLADGAELKAVLEAYTQSIWARSTEQPKHQQVPMTRAQARADALLVLVRRALASGRAPQRAGDRPRISVLVSLEKLRAGLGATDLDSGERLSATEVRRLACDAEIIPITLNSNGMPLDVGRSERLVTQPIRAALVTRDRGCVFPGCDRPPDDCEAHHVHPWYFGGHTRLDNLVLLCPHHHRMVEPARDGPWDADQPHRWAIRIMTGIPTIIPPALCDPDRRPRRHARFREPVPV</sequence>
<protein>
    <submittedName>
        <fullName evidence="3">HNH endonuclease</fullName>
    </submittedName>
</protein>
<dbReference type="Pfam" id="PF01844">
    <property type="entry name" value="HNH"/>
    <property type="match status" value="1"/>
</dbReference>
<keyword evidence="4" id="KW-1185">Reference proteome</keyword>
<dbReference type="OrthoDB" id="3725562at2"/>
<dbReference type="GO" id="GO:0004519">
    <property type="term" value="F:endonuclease activity"/>
    <property type="evidence" value="ECO:0007669"/>
    <property type="project" value="UniProtKB-KW"/>
</dbReference>
<feature type="domain" description="HNH nuclease" evidence="2">
    <location>
        <begin position="339"/>
        <end position="391"/>
    </location>
</feature>
<dbReference type="GO" id="GO:0008270">
    <property type="term" value="F:zinc ion binding"/>
    <property type="evidence" value="ECO:0007669"/>
    <property type="project" value="InterPro"/>
</dbReference>
<dbReference type="AlphaFoldDB" id="A0A255GEW2"/>
<organism evidence="3 4">
    <name type="scientific">Enemella evansiae</name>
    <dbReference type="NCBI Taxonomy" id="2016499"/>
    <lineage>
        <taxon>Bacteria</taxon>
        <taxon>Bacillati</taxon>
        <taxon>Actinomycetota</taxon>
        <taxon>Actinomycetes</taxon>
        <taxon>Propionibacteriales</taxon>
        <taxon>Propionibacteriaceae</taxon>
        <taxon>Enemella</taxon>
    </lineage>
</organism>
<proteinExistence type="inferred from homology"/>
<dbReference type="Gene3D" id="1.10.30.50">
    <property type="match status" value="1"/>
</dbReference>
<dbReference type="EMBL" id="NMVO01000014">
    <property type="protein sequence ID" value="OYO12863.1"/>
    <property type="molecule type" value="Genomic_DNA"/>
</dbReference>
<keyword evidence="3" id="KW-0540">Nuclease</keyword>
<evidence type="ECO:0000313" key="3">
    <source>
        <dbReference type="EMBL" id="OYO12863.1"/>
    </source>
</evidence>
<comment type="caution">
    <text evidence="3">The sequence shown here is derived from an EMBL/GenBank/DDBJ whole genome shotgun (WGS) entry which is preliminary data.</text>
</comment>
<keyword evidence="3" id="KW-0378">Hydrolase</keyword>
<dbReference type="InterPro" id="IPR003615">
    <property type="entry name" value="HNH_nuc"/>
</dbReference>
<gene>
    <name evidence="3" type="ORF">CGZ94_13305</name>
</gene>
<name>A0A255GEW2_9ACTN</name>
<dbReference type="GO" id="GO:0003676">
    <property type="term" value="F:nucleic acid binding"/>
    <property type="evidence" value="ECO:0007669"/>
    <property type="project" value="InterPro"/>
</dbReference>
<dbReference type="InterPro" id="IPR002711">
    <property type="entry name" value="HNH"/>
</dbReference>
<dbReference type="InterPro" id="IPR003870">
    <property type="entry name" value="DUF222"/>
</dbReference>
<comment type="similarity">
    <text evidence="1">Belongs to the Rv1128c/1148c/1588c/1702c/1945/3466 family.</text>
</comment>
<dbReference type="CDD" id="cd00085">
    <property type="entry name" value="HNHc"/>
    <property type="match status" value="1"/>
</dbReference>